<dbReference type="Proteomes" id="UP000516314">
    <property type="component" value="Chromosome 3"/>
</dbReference>
<feature type="region of interest" description="Disordered" evidence="1">
    <location>
        <begin position="826"/>
        <end position="849"/>
    </location>
</feature>
<feature type="region of interest" description="Disordered" evidence="1">
    <location>
        <begin position="1777"/>
        <end position="1802"/>
    </location>
</feature>
<feature type="compositionally biased region" description="Basic and acidic residues" evidence="1">
    <location>
        <begin position="1690"/>
        <end position="1711"/>
    </location>
</feature>
<proteinExistence type="predicted"/>
<feature type="region of interest" description="Disordered" evidence="1">
    <location>
        <begin position="675"/>
        <end position="695"/>
    </location>
</feature>
<dbReference type="InterPro" id="IPR036249">
    <property type="entry name" value="Thioredoxin-like_sf"/>
</dbReference>
<feature type="region of interest" description="Disordered" evidence="1">
    <location>
        <begin position="769"/>
        <end position="790"/>
    </location>
</feature>
<feature type="region of interest" description="Disordered" evidence="1">
    <location>
        <begin position="1084"/>
        <end position="1116"/>
    </location>
</feature>
<dbReference type="CDD" id="cd02947">
    <property type="entry name" value="TRX_family"/>
    <property type="match status" value="1"/>
</dbReference>
<feature type="region of interest" description="Disordered" evidence="1">
    <location>
        <begin position="1683"/>
        <end position="1717"/>
    </location>
</feature>
<dbReference type="Pfam" id="PF22910">
    <property type="entry name" value="EDR4-like_1st"/>
    <property type="match status" value="1"/>
</dbReference>
<feature type="compositionally biased region" description="Polar residues" evidence="1">
    <location>
        <begin position="683"/>
        <end position="695"/>
    </location>
</feature>
<feature type="region of interest" description="Disordered" evidence="1">
    <location>
        <begin position="1410"/>
        <end position="1429"/>
    </location>
</feature>
<dbReference type="SUPFAM" id="SSF52833">
    <property type="entry name" value="Thioredoxin-like"/>
    <property type="match status" value="1"/>
</dbReference>
<gene>
    <name evidence="4" type="ORF">AT9943_LOCUS13789</name>
</gene>
<protein>
    <submittedName>
        <fullName evidence="4">(thale cress) hypothetical protein</fullName>
    </submittedName>
</protein>
<dbReference type="InterPro" id="IPR055126">
    <property type="entry name" value="EDR4-like_N"/>
</dbReference>
<feature type="region of interest" description="Disordered" evidence="1">
    <location>
        <begin position="1519"/>
        <end position="1547"/>
    </location>
</feature>
<evidence type="ECO:0000256" key="1">
    <source>
        <dbReference type="SAM" id="MobiDB-lite"/>
    </source>
</evidence>
<feature type="region of interest" description="Disordered" evidence="1">
    <location>
        <begin position="503"/>
        <end position="525"/>
    </location>
</feature>
<dbReference type="Pfam" id="PF00085">
    <property type="entry name" value="Thioredoxin"/>
    <property type="match status" value="1"/>
</dbReference>
<dbReference type="PANTHER" id="PTHR36354">
    <property type="entry name" value="IMPORT INNER MEMBRANE TRANSLOCASE SUBUNIT"/>
    <property type="match status" value="1"/>
</dbReference>
<feature type="compositionally biased region" description="Basic and acidic residues" evidence="1">
    <location>
        <begin position="1041"/>
        <end position="1058"/>
    </location>
</feature>
<dbReference type="PROSITE" id="PS51352">
    <property type="entry name" value="THIOREDOXIN_2"/>
    <property type="match status" value="1"/>
</dbReference>
<accession>A0A7G2EUJ5</accession>
<dbReference type="EMBL" id="LR881468">
    <property type="protein sequence ID" value="CAD5325991.1"/>
    <property type="molecule type" value="Genomic_DNA"/>
</dbReference>
<evidence type="ECO:0000256" key="2">
    <source>
        <dbReference type="SAM" id="Phobius"/>
    </source>
</evidence>
<feature type="region of interest" description="Disordered" evidence="1">
    <location>
        <begin position="611"/>
        <end position="650"/>
    </location>
</feature>
<evidence type="ECO:0000313" key="4">
    <source>
        <dbReference type="EMBL" id="CAD5325991.1"/>
    </source>
</evidence>
<feature type="region of interest" description="Disordered" evidence="1">
    <location>
        <begin position="1587"/>
        <end position="1607"/>
    </location>
</feature>
<dbReference type="InterPro" id="IPR017937">
    <property type="entry name" value="Thioredoxin_CS"/>
</dbReference>
<keyword evidence="2" id="KW-0812">Transmembrane</keyword>
<feature type="compositionally biased region" description="Low complexity" evidence="1">
    <location>
        <begin position="505"/>
        <end position="525"/>
    </location>
</feature>
<feature type="domain" description="Thioredoxin" evidence="3">
    <location>
        <begin position="377"/>
        <end position="535"/>
    </location>
</feature>
<dbReference type="InterPro" id="IPR013766">
    <property type="entry name" value="Thioredoxin_domain"/>
</dbReference>
<evidence type="ECO:0000259" key="3">
    <source>
        <dbReference type="PROSITE" id="PS51352"/>
    </source>
</evidence>
<sequence length="2030" mass="229488">MVKPSDFKAVHKLIQLHYSRVNLFTTTGWSKLSALSSPALPSNGVSQLQPKSGFHTFSSRPTSKNFGLSQILPSNGVSQLQPKTSFHSFLSRPTSKNVGLSQILPSPKLVPGLQNCGVALVKPRVNMNFVSAFRLFSSSGFRKVDGNFARKVVDKPIKAVSSTFARYRMALGLHVDAFWKKNNLLVFGAGAVFVCIFLWRVMFGIASTFVGLSEGMAKYGFLALSSAIVAFAGLYLRARFTINPDKVYRITMRKLNTAADVLEVMGAPLAGSDLRAYVMSGGGITFKKFKPTIRNKRCFLLFPVQGSERKGLVSVEVKKKKGQYDMKLLAVDIPMASGPDQRLFLIGDEEEYRVGGGLISELRDPVLWSCICCCSNNNNNSYGQTRSQHGSKGKVHPVSRIEKWEEKITEANNHGKILVVNFSAPWCVPCKKIEPVFRDLASRYPSMIFVTVDVEELAEFSNEWNVEATPTVVFLKDGRQMDKLVELGFSIVCQNQKLLADKSRSQSSSTKKTFEPSSDSSPSPRLLSIIRSKLASSKDLKHMFRGMRSRTVPGLSSQSRIVRCPKCHKLLQEPLDATSYKCGGCDSILHAKRWEPDGNDHTNTIPEALLSSQNRSLSAEVESPEDGSRTPMRTTHREYNSRPSTSVERGYHPETVYKPETSDIRREWMRRTDDFSETGDSDVFTSERSSPYNTRSNAAQWAQHEGRYADPPRVPFYPASPSPSSAYEYGYSSPFHGSYVSASEQSYYHQQPNQFEQYSREGWFQESSVASPTRFPGETSDGKYYHRSSQSQLHDLQYHNLYEPSRSETPHHSVYSERSYVPAAAPHRSTYSEHSVGISKSDTSSEKSILRNKKRYVRERNPVVKRHILPSAGGAPFATCSYCLELLQLPQVSPQGKRQRYQVRCGSCSGVLKFSIREKADTVLDSPSFVDYGMDFADETVTNHQDSASEGHEEIYPDGSHLTCLDDDSGETICKSNDAVILSQKILETFEDKGIKEDIRNISTKFLDLKLEALQPHLKPMGNRRLREQQPTSSETIGETSKIHLEQSQEAHSEKSTEMDNNICDIEEPEYEKNEIIKPEEIVGEGSGESLEVPVNQNERMSESSEEDERVAERSVSHSEELLYKKEYVSETRVQSENTGDTYEFEWEETQETEEYEGESTLEEIGDKPQLHLDKSRYTRDSICDSSLSYGEPFEDTSVKEDTEHISNTISDAKSATTHSPLNSLVNENQRFIGHLDQSGEATVTISRIQEHSKYEYENLSERQELEMTISDRVTCKLEESRYETNETLEPSKVGEDGSLVSFEKVSEAFETIIEGKTGEERLVSHQMDSPNENVENSYGTLEPVYLEESGFAGERTWEGTIEDRAGLHLEEYESNYENYSRPFEWTSETAPTFRMHDYELGTILEPDEYADGRSESSSRGSFNDDGGSEERVVFHESQVAIPEQSHYEYENSSKRQELSDTVFDIARSELQEYRYERNETLEPSKMVGDGSVVPVEKAGETFISKKDEDSSVSHQMECQNEDMENSYGTKEPVYPEGSRCESENSWAETMGDGAGLKLEEYNSNPFEWTSEKAAAFHLHEYERWTVPEPEEDANERSITSSRDSFNDHENLKGIAVSHEEEPWLVDENRTEALKVGVMVEDEPSLHLTKFENETMKLEETLEWTSERAPTFRLPEYELGEMLESDNDVDERSEYSSKGSFNDHEIPRELLNEEDPQLVIDGRTEAVQVGEMAKDTVSLHLEECGNESMKLDETFEWTSGRTLTFRRHGYEVETKLEADEDADGRSESTSRGSFNDRGSSKERAVLHEDGSWLVDDYETKALKVGVMAEDGSSLQLEKGENGKMDLDETLEPRDDIFRLSLDDTLEQERMTFHLKMSQDKQESLRQTFKQGDAEKDSDVFSEGHEFPSKMAELDSDTEEEIVEEQLEHLQKENEKLSLTFEQHDHIYSTTEPSEIVGLRHALYQTQNSPLRSPLTSPIHTPIGSPLHYLMASQIRSPIASTMHSHIVSPLRSPINSSGSLSDVLFFSKKT</sequence>
<organism evidence="4 5">
    <name type="scientific">Arabidopsis thaliana</name>
    <name type="common">Mouse-ear cress</name>
    <dbReference type="NCBI Taxonomy" id="3702"/>
    <lineage>
        <taxon>Eukaryota</taxon>
        <taxon>Viridiplantae</taxon>
        <taxon>Streptophyta</taxon>
        <taxon>Embryophyta</taxon>
        <taxon>Tracheophyta</taxon>
        <taxon>Spermatophyta</taxon>
        <taxon>Magnoliopsida</taxon>
        <taxon>eudicotyledons</taxon>
        <taxon>Gunneridae</taxon>
        <taxon>Pentapetalae</taxon>
        <taxon>rosids</taxon>
        <taxon>malvids</taxon>
        <taxon>Brassicales</taxon>
        <taxon>Brassicaceae</taxon>
        <taxon>Camelineae</taxon>
        <taxon>Arabidopsis</taxon>
    </lineage>
</organism>
<feature type="compositionally biased region" description="Basic and acidic residues" evidence="1">
    <location>
        <begin position="1777"/>
        <end position="1788"/>
    </location>
</feature>
<feature type="transmembrane region" description="Helical" evidence="2">
    <location>
        <begin position="219"/>
        <end position="236"/>
    </location>
</feature>
<dbReference type="PANTHER" id="PTHR36354:SF2">
    <property type="entry name" value="IMPORT INNER MEMBRANE TRANSLOCASE SUBUNIT"/>
    <property type="match status" value="1"/>
</dbReference>
<feature type="compositionally biased region" description="Polar residues" evidence="1">
    <location>
        <begin position="1029"/>
        <end position="1039"/>
    </location>
</feature>
<dbReference type="Gene3D" id="3.40.30.10">
    <property type="entry name" value="Glutaredoxin"/>
    <property type="match status" value="1"/>
</dbReference>
<dbReference type="InterPro" id="IPR021480">
    <property type="entry name" value="Zinc_ribbon_12"/>
</dbReference>
<feature type="region of interest" description="Disordered" evidence="1">
    <location>
        <begin position="1022"/>
        <end position="1058"/>
    </location>
</feature>
<dbReference type="Pfam" id="PF11331">
    <property type="entry name" value="Zn_ribbon_12"/>
    <property type="match status" value="1"/>
</dbReference>
<reference evidence="4 5" key="1">
    <citation type="submission" date="2020-09" db="EMBL/GenBank/DDBJ databases">
        <authorList>
            <person name="Ashkenazy H."/>
        </authorList>
    </citation>
    <scope>NUCLEOTIDE SEQUENCE [LARGE SCALE GENOMIC DNA]</scope>
    <source>
        <strain evidence="5">cv. Cdm-0</strain>
    </source>
</reference>
<evidence type="ECO:0000313" key="5">
    <source>
        <dbReference type="Proteomes" id="UP000516314"/>
    </source>
</evidence>
<name>A0A7G2EUJ5_ARATH</name>
<keyword evidence="2" id="KW-1133">Transmembrane helix</keyword>
<keyword evidence="2" id="KW-0472">Membrane</keyword>
<feature type="transmembrane region" description="Helical" evidence="2">
    <location>
        <begin position="184"/>
        <end position="212"/>
    </location>
</feature>
<dbReference type="PROSITE" id="PS00194">
    <property type="entry name" value="THIOREDOXIN_1"/>
    <property type="match status" value="1"/>
</dbReference>